<dbReference type="GO" id="GO:0030288">
    <property type="term" value="C:outer membrane-bounded periplasmic space"/>
    <property type="evidence" value="ECO:0007669"/>
    <property type="project" value="TreeGrafter"/>
</dbReference>
<dbReference type="PANTHER" id="PTHR30085:SF6">
    <property type="entry name" value="ABC TRANSPORTER GLUTAMINE-BINDING PROTEIN GLNH"/>
    <property type="match status" value="1"/>
</dbReference>
<evidence type="ECO:0000256" key="4">
    <source>
        <dbReference type="RuleBase" id="RU003744"/>
    </source>
</evidence>
<sequence>MKTASTRKTLAVAALVFGMAAFSRTSFAADAALPETLSHAGQLNVGVKCDAPPAAFLNAQGKPEGIDVDFARYIAKNAFGDPGKAVFTCVTSATRMQMLISGKVDLVIATMSPTDERKRVVDFADSTNWGASGVLVRRGEQYNKLEDFNGKTLLSMKGGWQAQYVRKNYPDIHLVLLDSMNDAITALQQHRADGLTEDVKALLPAVARDPDMQLSNVSFGISWGAPAVRRGDDGLRNYVNRMIAQARQDGTFEQAVKKFTSGRLQEAVLNGYLTAPPDGSSSVNTVLR</sequence>
<evidence type="ECO:0000256" key="3">
    <source>
        <dbReference type="ARBA" id="ARBA00022729"/>
    </source>
</evidence>
<evidence type="ECO:0000313" key="7">
    <source>
        <dbReference type="EMBL" id="SAK97281.1"/>
    </source>
</evidence>
<name>A0A158DRN2_9BURK</name>
<dbReference type="STRING" id="1777141.AWB80_07334"/>
<dbReference type="SMART" id="SM00062">
    <property type="entry name" value="PBPb"/>
    <property type="match status" value="1"/>
</dbReference>
<keyword evidence="2" id="KW-0813">Transport</keyword>
<accession>A0A158DRN2</accession>
<evidence type="ECO:0000256" key="2">
    <source>
        <dbReference type="ARBA" id="ARBA00022448"/>
    </source>
</evidence>
<reference evidence="7" key="1">
    <citation type="submission" date="2016-01" db="EMBL/GenBank/DDBJ databases">
        <authorList>
            <person name="Peeters C."/>
        </authorList>
    </citation>
    <scope>NUCLEOTIDE SEQUENCE [LARGE SCALE GENOMIC DNA]</scope>
    <source>
        <strain evidence="7">LMG 29323</strain>
    </source>
</reference>
<proteinExistence type="inferred from homology"/>
<dbReference type="RefSeq" id="WP_061179553.1">
    <property type="nucleotide sequence ID" value="NZ_FCOE02000046.1"/>
</dbReference>
<dbReference type="OrthoDB" id="7241844at2"/>
<keyword evidence="8" id="KW-1185">Reference proteome</keyword>
<dbReference type="Pfam" id="PF00497">
    <property type="entry name" value="SBP_bac_3"/>
    <property type="match status" value="1"/>
</dbReference>
<dbReference type="PANTHER" id="PTHR30085">
    <property type="entry name" value="AMINO ACID ABC TRANSPORTER PERMEASE"/>
    <property type="match status" value="1"/>
</dbReference>
<dbReference type="InterPro" id="IPR001638">
    <property type="entry name" value="Solute-binding_3/MltF_N"/>
</dbReference>
<evidence type="ECO:0000256" key="5">
    <source>
        <dbReference type="SAM" id="SignalP"/>
    </source>
</evidence>
<evidence type="ECO:0000259" key="6">
    <source>
        <dbReference type="SMART" id="SM00062"/>
    </source>
</evidence>
<keyword evidence="3 5" id="KW-0732">Signal</keyword>
<comment type="similarity">
    <text evidence="1 4">Belongs to the bacterial solute-binding protein 3 family.</text>
</comment>
<feature type="domain" description="Solute-binding protein family 3/N-terminal" evidence="6">
    <location>
        <begin position="42"/>
        <end position="263"/>
    </location>
</feature>
<organism evidence="7 8">
    <name type="scientific">Caballeronia pedi</name>
    <dbReference type="NCBI Taxonomy" id="1777141"/>
    <lineage>
        <taxon>Bacteria</taxon>
        <taxon>Pseudomonadati</taxon>
        <taxon>Pseudomonadota</taxon>
        <taxon>Betaproteobacteria</taxon>
        <taxon>Burkholderiales</taxon>
        <taxon>Burkholderiaceae</taxon>
        <taxon>Caballeronia</taxon>
    </lineage>
</organism>
<dbReference type="InterPro" id="IPR018313">
    <property type="entry name" value="SBP_3_CS"/>
</dbReference>
<dbReference type="SUPFAM" id="SSF53850">
    <property type="entry name" value="Periplasmic binding protein-like II"/>
    <property type="match status" value="1"/>
</dbReference>
<dbReference type="Gene3D" id="3.40.190.10">
    <property type="entry name" value="Periplasmic binding protein-like II"/>
    <property type="match status" value="2"/>
</dbReference>
<comment type="caution">
    <text evidence="7">The sequence shown here is derived from an EMBL/GenBank/DDBJ whole genome shotgun (WGS) entry which is preliminary data.</text>
</comment>
<dbReference type="GO" id="GO:0005576">
    <property type="term" value="C:extracellular region"/>
    <property type="evidence" value="ECO:0007669"/>
    <property type="project" value="TreeGrafter"/>
</dbReference>
<dbReference type="EMBL" id="FCOE02000046">
    <property type="protein sequence ID" value="SAK97281.1"/>
    <property type="molecule type" value="Genomic_DNA"/>
</dbReference>
<evidence type="ECO:0000256" key="1">
    <source>
        <dbReference type="ARBA" id="ARBA00010333"/>
    </source>
</evidence>
<dbReference type="GO" id="GO:0006865">
    <property type="term" value="P:amino acid transport"/>
    <property type="evidence" value="ECO:0007669"/>
    <property type="project" value="TreeGrafter"/>
</dbReference>
<gene>
    <name evidence="7" type="ORF">AWB80_07334</name>
</gene>
<feature type="chain" id="PRO_5007624414" evidence="5">
    <location>
        <begin position="29"/>
        <end position="288"/>
    </location>
</feature>
<dbReference type="InterPro" id="IPR051455">
    <property type="entry name" value="Bact_solute-bind_prot3"/>
</dbReference>
<evidence type="ECO:0000313" key="8">
    <source>
        <dbReference type="Proteomes" id="UP000054911"/>
    </source>
</evidence>
<protein>
    <submittedName>
        <fullName evidence="7">Amino acid ABC transporter substrate-binding protein</fullName>
    </submittedName>
</protein>
<feature type="signal peptide" evidence="5">
    <location>
        <begin position="1"/>
        <end position="28"/>
    </location>
</feature>
<dbReference type="Proteomes" id="UP000054911">
    <property type="component" value="Unassembled WGS sequence"/>
</dbReference>
<dbReference type="AlphaFoldDB" id="A0A158DRN2"/>
<dbReference type="PROSITE" id="PS01039">
    <property type="entry name" value="SBP_BACTERIAL_3"/>
    <property type="match status" value="1"/>
</dbReference>